<dbReference type="VEuPathDB" id="VectorBase:ASTE005910"/>
<dbReference type="SMART" id="SM00369">
    <property type="entry name" value="LRR_TYP"/>
    <property type="match status" value="5"/>
</dbReference>
<dbReference type="InterPro" id="IPR001611">
    <property type="entry name" value="Leu-rich_rpt"/>
</dbReference>
<protein>
    <recommendedName>
        <fullName evidence="3">Leucine rich immune protein (Coil-less)</fullName>
    </recommendedName>
</protein>
<keyword evidence="2" id="KW-1185">Reference proteome</keyword>
<dbReference type="InterPro" id="IPR025875">
    <property type="entry name" value="Leu-rich_rpt_4"/>
</dbReference>
<dbReference type="Proteomes" id="UP000076408">
    <property type="component" value="Unassembled WGS sequence"/>
</dbReference>
<dbReference type="STRING" id="30069.A0A182XYT7"/>
<sequence>MEANRERTISLLVTLVNLWLWANGSSLGQPCTMVGPSCVFDSLNLSSDGLQRLRAFGRGAAPLNQINVKKLITPYPDGIMLQLVSEFVNEVVFERYYERVLRIPANAMLADLTLRHAPETQLILVGAPNAQLVSLEITGSGIRSITDEFRKLHQLQFLILDEGSLETLSLDPFANSTRITNLMFTYNRIRQLIPSRNASLVLPIVDLLLGYNRLETINGDFFRPLRNLSFVTFEGNRIQRVEGRPLVLPQLTMISFVQNQLTQLDVSQWQVPKLREIFLDTNNLTRIPVGIERLPSLITLVVENNLLTAVDLRRFDGWSNLGKIDLTGNRIRNVLVSGTGRVRLPNLQQLHLVNNQLSTIEFGRWDFPELSTLTLAYNRLRQLPDLFRLFPKLWRVVAVHNPLLCRNVRRLQQHIMNFKVNVDTNFFGVPCTTNATFTLPTGREICCVE</sequence>
<proteinExistence type="predicted"/>
<dbReference type="InterPro" id="IPR050541">
    <property type="entry name" value="LRR_TM_domain-containing"/>
</dbReference>
<organism evidence="1 2">
    <name type="scientific">Anopheles stephensi</name>
    <name type="common">Indo-Pakistan malaria mosquito</name>
    <dbReference type="NCBI Taxonomy" id="30069"/>
    <lineage>
        <taxon>Eukaryota</taxon>
        <taxon>Metazoa</taxon>
        <taxon>Ecdysozoa</taxon>
        <taxon>Arthropoda</taxon>
        <taxon>Hexapoda</taxon>
        <taxon>Insecta</taxon>
        <taxon>Pterygota</taxon>
        <taxon>Neoptera</taxon>
        <taxon>Endopterygota</taxon>
        <taxon>Diptera</taxon>
        <taxon>Nematocera</taxon>
        <taxon>Culicoidea</taxon>
        <taxon>Culicidae</taxon>
        <taxon>Anophelinae</taxon>
        <taxon>Anopheles</taxon>
    </lineage>
</organism>
<evidence type="ECO:0000313" key="1">
    <source>
        <dbReference type="EnsemblMetazoa" id="ASTEI01373-PA"/>
    </source>
</evidence>
<dbReference type="Pfam" id="PF13855">
    <property type="entry name" value="LRR_8"/>
    <property type="match status" value="1"/>
</dbReference>
<dbReference type="EnsemblMetazoa" id="ASTEI01373-RA">
    <property type="protein sequence ID" value="ASTEI01373-PA"/>
    <property type="gene ID" value="ASTEI01373"/>
</dbReference>
<dbReference type="VEuPathDB" id="VectorBase:ASTEI01373"/>
<dbReference type="GO" id="GO:0005886">
    <property type="term" value="C:plasma membrane"/>
    <property type="evidence" value="ECO:0007669"/>
    <property type="project" value="TreeGrafter"/>
</dbReference>
<dbReference type="SUPFAM" id="SSF52058">
    <property type="entry name" value="L domain-like"/>
    <property type="match status" value="1"/>
</dbReference>
<accession>A0A182XYT7</accession>
<dbReference type="PROSITE" id="PS51450">
    <property type="entry name" value="LRR"/>
    <property type="match status" value="1"/>
</dbReference>
<dbReference type="VEuPathDB" id="VectorBase:ASTEI20_043330"/>
<dbReference type="AlphaFoldDB" id="A0A182XYT7"/>
<dbReference type="Gene3D" id="3.80.10.10">
    <property type="entry name" value="Ribonuclease Inhibitor"/>
    <property type="match status" value="3"/>
</dbReference>
<reference evidence="1" key="2">
    <citation type="submission" date="2020-05" db="UniProtKB">
        <authorList>
            <consortium name="EnsemblMetazoa"/>
        </authorList>
    </citation>
    <scope>IDENTIFICATION</scope>
    <source>
        <strain evidence="1">Indian</strain>
    </source>
</reference>
<dbReference type="InterPro" id="IPR032675">
    <property type="entry name" value="LRR_dom_sf"/>
</dbReference>
<evidence type="ECO:0008006" key="3">
    <source>
        <dbReference type="Google" id="ProtNLM"/>
    </source>
</evidence>
<evidence type="ECO:0000313" key="2">
    <source>
        <dbReference type="Proteomes" id="UP000076408"/>
    </source>
</evidence>
<dbReference type="PANTHER" id="PTHR24369:SF204">
    <property type="entry name" value="PROTEIN PHOSPHATASE 1 REGULATORY SUBUNIT 29-RELATED"/>
    <property type="match status" value="1"/>
</dbReference>
<dbReference type="InterPro" id="IPR003591">
    <property type="entry name" value="Leu-rich_rpt_typical-subtyp"/>
</dbReference>
<dbReference type="Pfam" id="PF12799">
    <property type="entry name" value="LRR_4"/>
    <property type="match status" value="1"/>
</dbReference>
<reference evidence="2" key="1">
    <citation type="journal article" date="2014" name="Genome Biol.">
        <title>Genome analysis of a major urban malaria vector mosquito, Anopheles stephensi.</title>
        <authorList>
            <person name="Jiang X."/>
            <person name="Peery A."/>
            <person name="Hall A.B."/>
            <person name="Sharma A."/>
            <person name="Chen X.G."/>
            <person name="Waterhouse R.M."/>
            <person name="Komissarov A."/>
            <person name="Riehle M.M."/>
            <person name="Shouche Y."/>
            <person name="Sharakhova M.V."/>
            <person name="Lawson D."/>
            <person name="Pakpour N."/>
            <person name="Arensburger P."/>
            <person name="Davidson V.L."/>
            <person name="Eiglmeier K."/>
            <person name="Emrich S."/>
            <person name="George P."/>
            <person name="Kennedy R.C."/>
            <person name="Mane S.P."/>
            <person name="Maslen G."/>
            <person name="Oringanje C."/>
            <person name="Qi Y."/>
            <person name="Settlage R."/>
            <person name="Tojo M."/>
            <person name="Tubio J.M."/>
            <person name="Unger M.F."/>
            <person name="Wang B."/>
            <person name="Vernick K.D."/>
            <person name="Ribeiro J.M."/>
            <person name="James A.A."/>
            <person name="Michel K."/>
            <person name="Riehle M.A."/>
            <person name="Luckhart S."/>
            <person name="Sharakhov I.V."/>
            <person name="Tu Z."/>
        </authorList>
    </citation>
    <scope>NUCLEOTIDE SEQUENCE [LARGE SCALE GENOMIC DNA]</scope>
    <source>
        <strain evidence="2">Indian</strain>
    </source>
</reference>
<name>A0A182XYT7_ANOST</name>
<dbReference type="PANTHER" id="PTHR24369">
    <property type="entry name" value="ANTIGEN BSP, PUTATIVE-RELATED"/>
    <property type="match status" value="1"/>
</dbReference>
<dbReference type="OMA" id="REICCVE"/>